<feature type="compositionally biased region" description="Basic and acidic residues" evidence="1">
    <location>
        <begin position="52"/>
        <end position="70"/>
    </location>
</feature>
<evidence type="ECO:0000313" key="3">
    <source>
        <dbReference type="EMBL" id="TCS67559.1"/>
    </source>
</evidence>
<evidence type="ECO:0000313" key="4">
    <source>
        <dbReference type="Proteomes" id="UP000295696"/>
    </source>
</evidence>
<protein>
    <recommendedName>
        <fullName evidence="5">Pentapeptide MXKDX repeat protein</fullName>
    </recommendedName>
</protein>
<feature type="chain" id="PRO_5020736312" description="Pentapeptide MXKDX repeat protein" evidence="2">
    <location>
        <begin position="21"/>
        <end position="90"/>
    </location>
</feature>
<evidence type="ECO:0000256" key="1">
    <source>
        <dbReference type="SAM" id="MobiDB-lite"/>
    </source>
</evidence>
<dbReference type="OrthoDB" id="7876576at2"/>
<dbReference type="EMBL" id="SLZU01000001">
    <property type="protein sequence ID" value="TCS67559.1"/>
    <property type="molecule type" value="Genomic_DNA"/>
</dbReference>
<dbReference type="AlphaFoldDB" id="A0A4R3JQU8"/>
<sequence>MKKHLTITAVLCLLAAPAFADHANPWAGEGDTVLSRNHDANQAKSVNTPGQDEMRGKMEQRARGKLEDAGRSNQSGGRSQASRGGKGRGS</sequence>
<keyword evidence="4" id="KW-1185">Reference proteome</keyword>
<accession>A0A4R3JQU8</accession>
<comment type="caution">
    <text evidence="3">The sequence shown here is derived from an EMBL/GenBank/DDBJ whole genome shotgun (WGS) entry which is preliminary data.</text>
</comment>
<keyword evidence="2" id="KW-0732">Signal</keyword>
<proteinExistence type="predicted"/>
<evidence type="ECO:0000256" key="2">
    <source>
        <dbReference type="SAM" id="SignalP"/>
    </source>
</evidence>
<dbReference type="Proteomes" id="UP000295696">
    <property type="component" value="Unassembled WGS sequence"/>
</dbReference>
<feature type="compositionally biased region" description="Low complexity" evidence="1">
    <location>
        <begin position="71"/>
        <end position="83"/>
    </location>
</feature>
<name>A0A4R3JQU8_9RHOB</name>
<dbReference type="RefSeq" id="WP_132241746.1">
    <property type="nucleotide sequence ID" value="NZ_SLZU01000001.1"/>
</dbReference>
<gene>
    <name evidence="3" type="ORF">EDD52_101661</name>
</gene>
<evidence type="ECO:0008006" key="5">
    <source>
        <dbReference type="Google" id="ProtNLM"/>
    </source>
</evidence>
<organism evidence="3 4">
    <name type="scientific">Primorskyibacter sedentarius</name>
    <dbReference type="NCBI Taxonomy" id="745311"/>
    <lineage>
        <taxon>Bacteria</taxon>
        <taxon>Pseudomonadati</taxon>
        <taxon>Pseudomonadota</taxon>
        <taxon>Alphaproteobacteria</taxon>
        <taxon>Rhodobacterales</taxon>
        <taxon>Roseobacteraceae</taxon>
        <taxon>Primorskyibacter</taxon>
    </lineage>
</organism>
<feature type="signal peptide" evidence="2">
    <location>
        <begin position="1"/>
        <end position="20"/>
    </location>
</feature>
<feature type="region of interest" description="Disordered" evidence="1">
    <location>
        <begin position="22"/>
        <end position="90"/>
    </location>
</feature>
<reference evidence="3 4" key="1">
    <citation type="submission" date="2019-03" db="EMBL/GenBank/DDBJ databases">
        <title>Genomic Encyclopedia of Type Strains, Phase IV (KMG-IV): sequencing the most valuable type-strain genomes for metagenomic binning, comparative biology and taxonomic classification.</title>
        <authorList>
            <person name="Goeker M."/>
        </authorList>
    </citation>
    <scope>NUCLEOTIDE SEQUENCE [LARGE SCALE GENOMIC DNA]</scope>
    <source>
        <strain evidence="3 4">DSM 104836</strain>
    </source>
</reference>